<reference evidence="3 4" key="1">
    <citation type="submission" date="2015-09" db="EMBL/GenBank/DDBJ databases">
        <authorList>
            <consortium name="Pathogen Informatics"/>
        </authorList>
    </citation>
    <scope>NUCLEOTIDE SEQUENCE [LARGE SCALE GENOMIC DNA]</scope>
    <source>
        <strain evidence="3 4">2789STDY5834956</strain>
    </source>
</reference>
<dbReference type="PANTHER" id="PTHR30486">
    <property type="entry name" value="TWITCHING MOTILITY PROTEIN PILT"/>
    <property type="match status" value="1"/>
</dbReference>
<proteinExistence type="inferred from homology"/>
<dbReference type="InterPro" id="IPR027417">
    <property type="entry name" value="P-loop_NTPase"/>
</dbReference>
<gene>
    <name evidence="3" type="ORF">ERS852568_02764</name>
</gene>
<dbReference type="SUPFAM" id="SSF52540">
    <property type="entry name" value="P-loop containing nucleoside triphosphate hydrolases"/>
    <property type="match status" value="1"/>
</dbReference>
<sequence length="397" mass="46207">MFFKKDKKEEQEVSTKLHENEELLKDCDDYFTVELPNFWNLIERGIKTDVDLDNELKKYLKSRKVQTEQMNTVIKMFKQYRWGYGIIDDLINDEDISDIKIIRPDCVRIKKKGKRYTSDVKFKSVEDLKSFISKVAISNKINLSDINAIQTFTDKKSNENFILRINISTEFINSVDYPYLHIRKIPKRKKSIEKLIEEGLATREQFDYLINAIKEGRILIFCGKGASGKTTMMNVLLDKIPLDKSGLVIQENEELFSNHPDLMFQRVRYAKGEGRVQYTLKDLSVNGLLVDLDWYIIGEIKGGEALYWLNAGYTGHACMASVHGASSTEAVNKLIDYMKYESDYTRQDLQNMLKGLKVLVVFMKNYNCKDISELTGYNYDKDELIYKSIFKDGKRCD</sequence>
<protein>
    <submittedName>
        <fullName evidence="3">Pili biogenesis ATPase</fullName>
    </submittedName>
</protein>
<evidence type="ECO:0000256" key="1">
    <source>
        <dbReference type="ARBA" id="ARBA00006611"/>
    </source>
</evidence>
<evidence type="ECO:0000313" key="4">
    <source>
        <dbReference type="Proteomes" id="UP000095563"/>
    </source>
</evidence>
<dbReference type="AlphaFoldDB" id="A0A174VBV1"/>
<comment type="similarity">
    <text evidence="1">Belongs to the GSP E family.</text>
</comment>
<name>A0A174VBV1_9CLOT</name>
<dbReference type="InterPro" id="IPR001482">
    <property type="entry name" value="T2SS/T4SS_dom"/>
</dbReference>
<dbReference type="InterPro" id="IPR050921">
    <property type="entry name" value="T4SS_GSP_E_ATPase"/>
</dbReference>
<dbReference type="Gene3D" id="3.40.50.300">
    <property type="entry name" value="P-loop containing nucleotide triphosphate hydrolases"/>
    <property type="match status" value="1"/>
</dbReference>
<evidence type="ECO:0000313" key="3">
    <source>
        <dbReference type="EMBL" id="CUQ30631.1"/>
    </source>
</evidence>
<dbReference type="Gene3D" id="3.30.450.370">
    <property type="match status" value="1"/>
</dbReference>
<evidence type="ECO:0000259" key="2">
    <source>
        <dbReference type="Pfam" id="PF00437"/>
    </source>
</evidence>
<dbReference type="RefSeq" id="WP_055208793.1">
    <property type="nucleotide sequence ID" value="NZ_CZBO01000008.1"/>
</dbReference>
<feature type="domain" description="Bacterial type II secretion system protein E" evidence="2">
    <location>
        <begin position="86"/>
        <end position="336"/>
    </location>
</feature>
<dbReference type="Proteomes" id="UP000095563">
    <property type="component" value="Unassembled WGS sequence"/>
</dbReference>
<dbReference type="GO" id="GO:0016887">
    <property type="term" value="F:ATP hydrolysis activity"/>
    <property type="evidence" value="ECO:0007669"/>
    <property type="project" value="InterPro"/>
</dbReference>
<dbReference type="PANTHER" id="PTHR30486:SF6">
    <property type="entry name" value="TYPE IV PILUS RETRACTATION ATPASE PILT"/>
    <property type="match status" value="1"/>
</dbReference>
<organism evidence="3 4">
    <name type="scientific">Clostridium baratii</name>
    <dbReference type="NCBI Taxonomy" id="1561"/>
    <lineage>
        <taxon>Bacteria</taxon>
        <taxon>Bacillati</taxon>
        <taxon>Bacillota</taxon>
        <taxon>Clostridia</taxon>
        <taxon>Eubacteriales</taxon>
        <taxon>Clostridiaceae</taxon>
        <taxon>Clostridium</taxon>
    </lineage>
</organism>
<dbReference type="Pfam" id="PF00437">
    <property type="entry name" value="T2SSE"/>
    <property type="match status" value="1"/>
</dbReference>
<dbReference type="EMBL" id="CZBO01000008">
    <property type="protein sequence ID" value="CUQ30631.1"/>
    <property type="molecule type" value="Genomic_DNA"/>
</dbReference>
<accession>A0A174VBV1</accession>